<accession>A0A420YHA7</accession>
<name>A0A420YHA7_9PEZI</name>
<reference evidence="3 4" key="1">
    <citation type="submission" date="2018-08" db="EMBL/GenBank/DDBJ databases">
        <title>Draft genome of the lignicolous fungus Coniochaeta pulveracea.</title>
        <authorList>
            <person name="Borstlap C.J."/>
            <person name="De Witt R.N."/>
            <person name="Botha A."/>
            <person name="Volschenk H."/>
        </authorList>
    </citation>
    <scope>NUCLEOTIDE SEQUENCE [LARGE SCALE GENOMIC DNA]</scope>
    <source>
        <strain evidence="3 4">CAB683</strain>
    </source>
</reference>
<dbReference type="EMBL" id="QVQW01000010">
    <property type="protein sequence ID" value="RKU47250.1"/>
    <property type="molecule type" value="Genomic_DNA"/>
</dbReference>
<dbReference type="InterPro" id="IPR058664">
    <property type="entry name" value="ARB_00930-like_C"/>
</dbReference>
<dbReference type="AlphaFoldDB" id="A0A420YHA7"/>
<dbReference type="InterPro" id="IPR051478">
    <property type="entry name" value="Beta-lactamase-like_AB/R"/>
</dbReference>
<dbReference type="STRING" id="177199.A0A420YHA7"/>
<sequence>MGRLLALIHAEYKDQEVASQEILGVRTSCNTASEREPLPKLITGSQTSSWMLTSSRCVTFNMHLSLTYTFKFILACSVSTVLADFLGPSYVPPVDLTSNHSLVALAWEGLTSSLTEILHGNQTLRPEQTIPAEAQNVTFSMGVFSLYDSAAVSSLQFHYTSAEIAKAANGTHKVDSDSIYRIASVTKLFTVLAGLIELKPEDWERPVSAVLTLLGDYVSRNGKPDVYTTPWGEITLRALAAQIAGVPRDGFPNLGEIMLQASLSNLSEADLMAASGLPPYNAQDPLENPPCLQYLVDGQSCPPDAYLEGVMNRAPTFLPWTTPGYSNNGFTLLGLAIANITRKTMEQLYHEGIFEPLGMTSSNSTAPPSSEWHRSVIAGDPAAGFAAENGIFVSSGGVFSTTRDMARFGVGILNSTLLSADQTRRWLKPVSHTARLQYSVGAPWGIVRYQHASGTVTDIYTKLGDSGYYSAYLVLLPDYGAGFSFLSASTLSQRADMMASIVDMVVDKLVPALEAQAAVEAVQNFAGVYAASPAVDINSSLALSVNISETAPPGLVITSWISNGTDVLPWLARLTGAGPFRLVPSIADTAAGTTKTSRQIAFRMINDVDAPSQDMNGLFSAAALQSEWLNVDASTYYGVGLSLFVIHVGCDGKAKSVSPAAYRIRLDRSV</sequence>
<dbReference type="Gene3D" id="3.40.710.10">
    <property type="entry name" value="DD-peptidase/beta-lactamase superfamily"/>
    <property type="match status" value="1"/>
</dbReference>
<gene>
    <name evidence="3" type="ORF">DL546_008832</name>
</gene>
<dbReference type="Proteomes" id="UP000275385">
    <property type="component" value="Unassembled WGS sequence"/>
</dbReference>
<dbReference type="InterPro" id="IPR001466">
    <property type="entry name" value="Beta-lactam-related"/>
</dbReference>
<dbReference type="Pfam" id="PF26335">
    <property type="entry name" value="ARB_00930_C"/>
    <property type="match status" value="1"/>
</dbReference>
<dbReference type="Pfam" id="PF00144">
    <property type="entry name" value="Beta-lactamase"/>
    <property type="match status" value="1"/>
</dbReference>
<feature type="domain" description="Beta-lactamase-related" evidence="1">
    <location>
        <begin position="166"/>
        <end position="492"/>
    </location>
</feature>
<feature type="domain" description="Beta-lactamase-like ARB-00930-like C-terminal" evidence="2">
    <location>
        <begin position="517"/>
        <end position="669"/>
    </location>
</feature>
<protein>
    <submittedName>
        <fullName evidence="3">Uncharacterized protein</fullName>
    </submittedName>
</protein>
<dbReference type="PANTHER" id="PTHR22935:SF97">
    <property type="entry name" value="BETA-LACTAMASE-RELATED DOMAIN-CONTAINING PROTEIN"/>
    <property type="match status" value="1"/>
</dbReference>
<proteinExistence type="predicted"/>
<dbReference type="OrthoDB" id="10250282at2759"/>
<organism evidence="3 4">
    <name type="scientific">Coniochaeta pulveracea</name>
    <dbReference type="NCBI Taxonomy" id="177199"/>
    <lineage>
        <taxon>Eukaryota</taxon>
        <taxon>Fungi</taxon>
        <taxon>Dikarya</taxon>
        <taxon>Ascomycota</taxon>
        <taxon>Pezizomycotina</taxon>
        <taxon>Sordariomycetes</taxon>
        <taxon>Sordariomycetidae</taxon>
        <taxon>Coniochaetales</taxon>
        <taxon>Coniochaetaceae</taxon>
        <taxon>Coniochaeta</taxon>
    </lineage>
</organism>
<evidence type="ECO:0000259" key="2">
    <source>
        <dbReference type="Pfam" id="PF26335"/>
    </source>
</evidence>
<dbReference type="PANTHER" id="PTHR22935">
    <property type="entry name" value="PENICILLIN-BINDING PROTEIN"/>
    <property type="match status" value="1"/>
</dbReference>
<evidence type="ECO:0000313" key="4">
    <source>
        <dbReference type="Proteomes" id="UP000275385"/>
    </source>
</evidence>
<evidence type="ECO:0000313" key="3">
    <source>
        <dbReference type="EMBL" id="RKU47250.1"/>
    </source>
</evidence>
<evidence type="ECO:0000259" key="1">
    <source>
        <dbReference type="Pfam" id="PF00144"/>
    </source>
</evidence>
<dbReference type="SUPFAM" id="SSF56601">
    <property type="entry name" value="beta-lactamase/transpeptidase-like"/>
    <property type="match status" value="1"/>
</dbReference>
<keyword evidence="4" id="KW-1185">Reference proteome</keyword>
<comment type="caution">
    <text evidence="3">The sequence shown here is derived from an EMBL/GenBank/DDBJ whole genome shotgun (WGS) entry which is preliminary data.</text>
</comment>
<dbReference type="InterPro" id="IPR012338">
    <property type="entry name" value="Beta-lactam/transpept-like"/>
</dbReference>